<evidence type="ECO:0000256" key="1">
    <source>
        <dbReference type="SAM" id="MobiDB-lite"/>
    </source>
</evidence>
<sequence length="152" mass="17046">MSSSKPPSAKPLPQKPFKVIPNHPLRTASAAPLQALPQLPQSRPRADSDTLPQNSHQLKNLKITQYCRIQVHEARDGAPGLVQYWIRADYVLSDRLKESEVPEGHWPKLVELAKAVCGDRSVNEVRMLTAFYSPDDTTKVDMKVESLPLELQ</sequence>
<name>A0A2T4AKR8_TRIHA</name>
<evidence type="ECO:0000313" key="3">
    <source>
        <dbReference type="Proteomes" id="UP000241690"/>
    </source>
</evidence>
<dbReference type="Proteomes" id="UP000241690">
    <property type="component" value="Unassembled WGS sequence"/>
</dbReference>
<gene>
    <name evidence="2" type="ORF">M431DRAFT_2739</name>
</gene>
<keyword evidence="3" id="KW-1185">Reference proteome</keyword>
<dbReference type="RefSeq" id="XP_024777333.1">
    <property type="nucleotide sequence ID" value="XM_024913968.1"/>
</dbReference>
<dbReference type="GeneID" id="36622532"/>
<dbReference type="AlphaFoldDB" id="A0A2T4AKR8"/>
<protein>
    <submittedName>
        <fullName evidence="2">Uncharacterized protein</fullName>
    </submittedName>
</protein>
<feature type="region of interest" description="Disordered" evidence="1">
    <location>
        <begin position="1"/>
        <end position="57"/>
    </location>
</feature>
<dbReference type="EMBL" id="KZ679677">
    <property type="protein sequence ID" value="PTB57656.1"/>
    <property type="molecule type" value="Genomic_DNA"/>
</dbReference>
<reference evidence="2 3" key="1">
    <citation type="submission" date="2016-07" db="EMBL/GenBank/DDBJ databases">
        <title>Multiple horizontal gene transfer events from other fungi enriched the ability of initially mycotrophic Trichoderma (Ascomycota) to feed on dead plant biomass.</title>
        <authorList>
            <consortium name="DOE Joint Genome Institute"/>
            <person name="Aerts A."/>
            <person name="Atanasova L."/>
            <person name="Chenthamara K."/>
            <person name="Zhang J."/>
            <person name="Grujic M."/>
            <person name="Henrissat B."/>
            <person name="Kuo A."/>
            <person name="Salamov A."/>
            <person name="Lipzen A."/>
            <person name="Labutti K."/>
            <person name="Barry K."/>
            <person name="Miao Y."/>
            <person name="Rahimi M.J."/>
            <person name="Shen Q."/>
            <person name="Grigoriev I.V."/>
            <person name="Kubicek C.P."/>
            <person name="Druzhinina I.S."/>
        </authorList>
    </citation>
    <scope>NUCLEOTIDE SEQUENCE [LARGE SCALE GENOMIC DNA]</scope>
    <source>
        <strain evidence="2 3">CBS 226.95</strain>
    </source>
</reference>
<accession>A0A2T4AKR8</accession>
<evidence type="ECO:0000313" key="2">
    <source>
        <dbReference type="EMBL" id="PTB57656.1"/>
    </source>
</evidence>
<proteinExistence type="predicted"/>
<feature type="compositionally biased region" description="Low complexity" evidence="1">
    <location>
        <begin position="30"/>
        <end position="41"/>
    </location>
</feature>
<organism evidence="2 3">
    <name type="scientific">Trichoderma harzianum CBS 226.95</name>
    <dbReference type="NCBI Taxonomy" id="983964"/>
    <lineage>
        <taxon>Eukaryota</taxon>
        <taxon>Fungi</taxon>
        <taxon>Dikarya</taxon>
        <taxon>Ascomycota</taxon>
        <taxon>Pezizomycotina</taxon>
        <taxon>Sordariomycetes</taxon>
        <taxon>Hypocreomycetidae</taxon>
        <taxon>Hypocreales</taxon>
        <taxon>Hypocreaceae</taxon>
        <taxon>Trichoderma</taxon>
    </lineage>
</organism>